<dbReference type="EMBL" id="JARK01000867">
    <property type="protein sequence ID" value="EYC34927.1"/>
    <property type="molecule type" value="Genomic_DNA"/>
</dbReference>
<dbReference type="AlphaFoldDB" id="A0A016W6L4"/>
<keyword evidence="2" id="KW-1185">Reference proteome</keyword>
<gene>
    <name evidence="1" type="primary">Acey_s1268.g3791</name>
    <name evidence="1" type="ORF">Y032_1268g3791</name>
</gene>
<name>A0A016W6L4_9BILA</name>
<evidence type="ECO:0000313" key="2">
    <source>
        <dbReference type="Proteomes" id="UP000024635"/>
    </source>
</evidence>
<protein>
    <submittedName>
        <fullName evidence="1">Uncharacterized protein</fullName>
    </submittedName>
</protein>
<sequence length="88" mass="10070">MRFSLSYQTADCIFHHEHIVSLSTWAYNCTDEKAAASIAPTTHDWDTRDPLNPAYNVFEFIGVLRRYSGVYDYLADAGRVLGGHMKKR</sequence>
<proteinExistence type="predicted"/>
<evidence type="ECO:0000313" key="1">
    <source>
        <dbReference type="EMBL" id="EYC34927.1"/>
    </source>
</evidence>
<comment type="caution">
    <text evidence="1">The sequence shown here is derived from an EMBL/GenBank/DDBJ whole genome shotgun (WGS) entry which is preliminary data.</text>
</comment>
<dbReference type="Proteomes" id="UP000024635">
    <property type="component" value="Unassembled WGS sequence"/>
</dbReference>
<organism evidence="1 2">
    <name type="scientific">Ancylostoma ceylanicum</name>
    <dbReference type="NCBI Taxonomy" id="53326"/>
    <lineage>
        <taxon>Eukaryota</taxon>
        <taxon>Metazoa</taxon>
        <taxon>Ecdysozoa</taxon>
        <taxon>Nematoda</taxon>
        <taxon>Chromadorea</taxon>
        <taxon>Rhabditida</taxon>
        <taxon>Rhabditina</taxon>
        <taxon>Rhabditomorpha</taxon>
        <taxon>Strongyloidea</taxon>
        <taxon>Ancylostomatidae</taxon>
        <taxon>Ancylostomatinae</taxon>
        <taxon>Ancylostoma</taxon>
    </lineage>
</organism>
<reference evidence="2" key="1">
    <citation type="journal article" date="2015" name="Nat. Genet.">
        <title>The genome and transcriptome of the zoonotic hookworm Ancylostoma ceylanicum identify infection-specific gene families.</title>
        <authorList>
            <person name="Schwarz E.M."/>
            <person name="Hu Y."/>
            <person name="Antoshechkin I."/>
            <person name="Miller M.M."/>
            <person name="Sternberg P.W."/>
            <person name="Aroian R.V."/>
        </authorList>
    </citation>
    <scope>NUCLEOTIDE SEQUENCE</scope>
    <source>
        <strain evidence="2">HY135</strain>
    </source>
</reference>
<accession>A0A016W6L4</accession>
<feature type="non-terminal residue" evidence="1">
    <location>
        <position position="1"/>
    </location>
</feature>